<keyword evidence="3" id="KW-1185">Reference proteome</keyword>
<dbReference type="Pfam" id="PF14329">
    <property type="entry name" value="DUF4386"/>
    <property type="match status" value="1"/>
</dbReference>
<proteinExistence type="predicted"/>
<protein>
    <submittedName>
        <fullName evidence="2">DUF4386 domain-containing protein</fullName>
    </submittedName>
</protein>
<gene>
    <name evidence="2" type="ORF">J0X13_04160</name>
</gene>
<keyword evidence="1" id="KW-1133">Transmembrane helix</keyword>
<keyword evidence="1" id="KW-0472">Membrane</keyword>
<comment type="caution">
    <text evidence="2">The sequence shown here is derived from an EMBL/GenBank/DDBJ whole genome shotgun (WGS) entry which is preliminary data.</text>
</comment>
<feature type="transmembrane region" description="Helical" evidence="1">
    <location>
        <begin position="66"/>
        <end position="86"/>
    </location>
</feature>
<feature type="transmembrane region" description="Helical" evidence="1">
    <location>
        <begin position="204"/>
        <end position="225"/>
    </location>
</feature>
<keyword evidence="1" id="KW-0812">Transmembrane</keyword>
<feature type="transmembrane region" description="Helical" evidence="1">
    <location>
        <begin position="98"/>
        <end position="122"/>
    </location>
</feature>
<name>A0ABS3EU43_9FLAO</name>
<evidence type="ECO:0000256" key="1">
    <source>
        <dbReference type="SAM" id="Phobius"/>
    </source>
</evidence>
<evidence type="ECO:0000313" key="2">
    <source>
        <dbReference type="EMBL" id="MBO0329728.1"/>
    </source>
</evidence>
<dbReference type="Proteomes" id="UP000664163">
    <property type="component" value="Unassembled WGS sequence"/>
</dbReference>
<feature type="transmembrane region" description="Helical" evidence="1">
    <location>
        <begin position="25"/>
        <end position="46"/>
    </location>
</feature>
<feature type="transmembrane region" description="Helical" evidence="1">
    <location>
        <begin position="180"/>
        <end position="198"/>
    </location>
</feature>
<dbReference type="EMBL" id="JAFLND010000001">
    <property type="protein sequence ID" value="MBO0329728.1"/>
    <property type="molecule type" value="Genomic_DNA"/>
</dbReference>
<dbReference type="InterPro" id="IPR025495">
    <property type="entry name" value="DUF4386"/>
</dbReference>
<evidence type="ECO:0000313" key="3">
    <source>
        <dbReference type="Proteomes" id="UP000664163"/>
    </source>
</evidence>
<dbReference type="RefSeq" id="WP_207070187.1">
    <property type="nucleotide sequence ID" value="NZ_JAFLND010000001.1"/>
</dbReference>
<accession>A0ABS3EU43</accession>
<sequence length="235" mass="25782">MDKGLNLNIDDKRSKLLATARTAGIWYLLMAISGILGFLILHSQVYSANPEQTLSNILEAETVARLRLLLELVIIVSQALTAIWFYRLFKSCNEWAALATAIWGTVNAVVIMVSAIAMGASIKIALSSQLLEDKIISIDVLSNVISNSWSVGGLFFGLWLIPLGYIITSSKRMPVWLGRTLIVGGVGYLLSTIINYSGVTTGSWTRILTLPATIGEFWMIGYLLIFGIRPVTKEN</sequence>
<organism evidence="2 3">
    <name type="scientific">[Muricauda] lutisoli</name>
    <dbReference type="NCBI Taxonomy" id="2816035"/>
    <lineage>
        <taxon>Bacteria</taxon>
        <taxon>Pseudomonadati</taxon>
        <taxon>Bacteroidota</taxon>
        <taxon>Flavobacteriia</taxon>
        <taxon>Flavobacteriales</taxon>
        <taxon>Flavobacteriaceae</taxon>
        <taxon>Allomuricauda</taxon>
    </lineage>
</organism>
<feature type="transmembrane region" description="Helical" evidence="1">
    <location>
        <begin position="149"/>
        <end position="168"/>
    </location>
</feature>
<reference evidence="2 3" key="1">
    <citation type="submission" date="2021-03" db="EMBL/GenBank/DDBJ databases">
        <title>Muricauda sp. CAU 1631 isolated from Incheon.</title>
        <authorList>
            <person name="Kim W."/>
        </authorList>
    </citation>
    <scope>NUCLEOTIDE SEQUENCE [LARGE SCALE GENOMIC DNA]</scope>
    <source>
        <strain evidence="2 3">CAU 1631</strain>
    </source>
</reference>